<dbReference type="EMBL" id="CAJOBI010092069">
    <property type="protein sequence ID" value="CAF4547125.1"/>
    <property type="molecule type" value="Genomic_DNA"/>
</dbReference>
<protein>
    <recommendedName>
        <fullName evidence="2">IRF-2BP1/2-like middle domain-containing protein</fullName>
    </recommendedName>
</protein>
<feature type="region of interest" description="Disordered" evidence="1">
    <location>
        <begin position="1"/>
        <end position="32"/>
    </location>
</feature>
<evidence type="ECO:0000313" key="4">
    <source>
        <dbReference type="Proteomes" id="UP000676336"/>
    </source>
</evidence>
<accession>A0A8S2YCL3</accession>
<gene>
    <name evidence="3" type="ORF">SMN809_LOCUS36874</name>
</gene>
<organism evidence="3 4">
    <name type="scientific">Rotaria magnacalcarata</name>
    <dbReference type="NCBI Taxonomy" id="392030"/>
    <lineage>
        <taxon>Eukaryota</taxon>
        <taxon>Metazoa</taxon>
        <taxon>Spiralia</taxon>
        <taxon>Gnathifera</taxon>
        <taxon>Rotifera</taxon>
        <taxon>Eurotatoria</taxon>
        <taxon>Bdelloidea</taxon>
        <taxon>Philodinida</taxon>
        <taxon>Philodinidae</taxon>
        <taxon>Rotaria</taxon>
    </lineage>
</organism>
<comment type="caution">
    <text evidence="3">The sequence shown here is derived from an EMBL/GenBank/DDBJ whole genome shotgun (WGS) entry which is preliminary data.</text>
</comment>
<proteinExistence type="predicted"/>
<evidence type="ECO:0000259" key="2">
    <source>
        <dbReference type="Pfam" id="PF25457"/>
    </source>
</evidence>
<feature type="domain" description="IRF-2BP1/2-like middle" evidence="2">
    <location>
        <begin position="3"/>
        <end position="80"/>
    </location>
</feature>
<dbReference type="InterPro" id="IPR058682">
    <property type="entry name" value="IRF-2BP1/2-like_M"/>
</dbReference>
<name>A0A8S2YCL3_9BILA</name>
<feature type="non-terminal residue" evidence="3">
    <location>
        <position position="81"/>
    </location>
</feature>
<dbReference type="Pfam" id="PF25457">
    <property type="entry name" value="IRF-2BP1_2_M"/>
    <property type="match status" value="1"/>
</dbReference>
<feature type="non-terminal residue" evidence="3">
    <location>
        <position position="1"/>
    </location>
</feature>
<evidence type="ECO:0000313" key="3">
    <source>
        <dbReference type="EMBL" id="CAF4547125.1"/>
    </source>
</evidence>
<sequence length="81" mass="9441">SNVHANINSLYRQMNNDVKQSSTNDDNQSLKNPYNALQYRIKSTTTISDETNNNWHLLNDLLHERVRSFKELPNRSLLPEA</sequence>
<dbReference type="Proteomes" id="UP000676336">
    <property type="component" value="Unassembled WGS sequence"/>
</dbReference>
<evidence type="ECO:0000256" key="1">
    <source>
        <dbReference type="SAM" id="MobiDB-lite"/>
    </source>
</evidence>
<reference evidence="3" key="1">
    <citation type="submission" date="2021-02" db="EMBL/GenBank/DDBJ databases">
        <authorList>
            <person name="Nowell W R."/>
        </authorList>
    </citation>
    <scope>NUCLEOTIDE SEQUENCE</scope>
</reference>
<dbReference type="AlphaFoldDB" id="A0A8S2YCL3"/>